<feature type="domain" description="Transglycosylase SLT" evidence="1">
    <location>
        <begin position="12"/>
        <end position="110"/>
    </location>
</feature>
<dbReference type="SUPFAM" id="SSF53955">
    <property type="entry name" value="Lysozyme-like"/>
    <property type="match status" value="1"/>
</dbReference>
<name>A0A2W5A5V3_9BACT</name>
<dbReference type="InterPro" id="IPR023346">
    <property type="entry name" value="Lysozyme-like_dom_sf"/>
</dbReference>
<dbReference type="Pfam" id="PF01464">
    <property type="entry name" value="SLT"/>
    <property type="match status" value="1"/>
</dbReference>
<dbReference type="Proteomes" id="UP000249557">
    <property type="component" value="Unassembled WGS sequence"/>
</dbReference>
<dbReference type="CDD" id="cd13400">
    <property type="entry name" value="LT_IagB-like"/>
    <property type="match status" value="1"/>
</dbReference>
<dbReference type="Gene3D" id="1.10.530.10">
    <property type="match status" value="1"/>
</dbReference>
<evidence type="ECO:0000313" key="2">
    <source>
        <dbReference type="EMBL" id="PZO87809.1"/>
    </source>
</evidence>
<dbReference type="InterPro" id="IPR008258">
    <property type="entry name" value="Transglycosylase_SLT_dom_1"/>
</dbReference>
<comment type="caution">
    <text evidence="2">The sequence shown here is derived from an EMBL/GenBank/DDBJ whole genome shotgun (WGS) entry which is preliminary data.</text>
</comment>
<dbReference type="EMBL" id="QFNK01000040">
    <property type="protein sequence ID" value="PZO87809.1"/>
    <property type="molecule type" value="Genomic_DNA"/>
</dbReference>
<sequence length="139" mass="15294">MTKILAACLMLAAQTYSVPPAVMVGIHQVEGGKVGQAVGPNDNGSYDLGPMQINTLWIPLLAEKWGVEETTAYRWVRDDPCTNMGVSAWILRTHMNETGSLSQAIAHYHSRTPRFGHPYKGRVVAAMRSKGLLRDSNTR</sequence>
<evidence type="ECO:0000259" key="1">
    <source>
        <dbReference type="Pfam" id="PF01464"/>
    </source>
</evidence>
<dbReference type="AlphaFoldDB" id="A0A2W5A5V3"/>
<reference evidence="2 3" key="1">
    <citation type="submission" date="2017-08" db="EMBL/GenBank/DDBJ databases">
        <title>Infants hospitalized years apart are colonized by the same room-sourced microbial strains.</title>
        <authorList>
            <person name="Brooks B."/>
            <person name="Olm M.R."/>
            <person name="Firek B.A."/>
            <person name="Baker R."/>
            <person name="Thomas B.C."/>
            <person name="Morowitz M.J."/>
            <person name="Banfield J.F."/>
        </authorList>
    </citation>
    <scope>NUCLEOTIDE SEQUENCE [LARGE SCALE GENOMIC DNA]</scope>
    <source>
        <strain evidence="2">S2_018_000_R2_104</strain>
    </source>
</reference>
<organism evidence="2 3">
    <name type="scientific">Micavibrio aeruginosavorus</name>
    <dbReference type="NCBI Taxonomy" id="349221"/>
    <lineage>
        <taxon>Bacteria</taxon>
        <taxon>Pseudomonadati</taxon>
        <taxon>Bdellovibrionota</taxon>
        <taxon>Bdellovibrionia</taxon>
        <taxon>Bdellovibrionales</taxon>
        <taxon>Pseudobdellovibrionaceae</taxon>
        <taxon>Micavibrio</taxon>
    </lineage>
</organism>
<gene>
    <name evidence="2" type="ORF">DI626_03120</name>
</gene>
<protein>
    <submittedName>
        <fullName evidence="2">Transglycosylase</fullName>
    </submittedName>
</protein>
<proteinExistence type="predicted"/>
<evidence type="ECO:0000313" key="3">
    <source>
        <dbReference type="Proteomes" id="UP000249557"/>
    </source>
</evidence>
<accession>A0A2W5A5V3</accession>